<feature type="transmembrane region" description="Helical" evidence="5">
    <location>
        <begin position="102"/>
        <end position="121"/>
    </location>
</feature>
<dbReference type="FunFam" id="1.20.1250.20:FF:000508">
    <property type="entry name" value="Sodium-dependent glucose transporter 1"/>
    <property type="match status" value="1"/>
</dbReference>
<name>A0AAD9L6U2_RIDPI</name>
<feature type="transmembrane region" description="Helical" evidence="5">
    <location>
        <begin position="505"/>
        <end position="528"/>
    </location>
</feature>
<keyword evidence="2 5" id="KW-1133">Transmembrane helix</keyword>
<dbReference type="PANTHER" id="PTHR23121">
    <property type="entry name" value="SODIUM-DEPENDENT GLUCOSE TRANSPORTER 1"/>
    <property type="match status" value="1"/>
</dbReference>
<feature type="transmembrane region" description="Helical" evidence="5">
    <location>
        <begin position="77"/>
        <end position="95"/>
    </location>
</feature>
<proteinExistence type="predicted"/>
<evidence type="ECO:0000313" key="6">
    <source>
        <dbReference type="EMBL" id="KAK2183711.1"/>
    </source>
</evidence>
<keyword evidence="3 5" id="KW-0472">Membrane</keyword>
<feature type="transmembrane region" description="Helical" evidence="5">
    <location>
        <begin position="477"/>
        <end position="499"/>
    </location>
</feature>
<dbReference type="Proteomes" id="UP001209878">
    <property type="component" value="Unassembled WGS sequence"/>
</dbReference>
<feature type="transmembrane region" description="Helical" evidence="5">
    <location>
        <begin position="443"/>
        <end position="465"/>
    </location>
</feature>
<feature type="transmembrane region" description="Helical" evidence="5">
    <location>
        <begin position="349"/>
        <end position="369"/>
    </location>
</feature>
<comment type="caution">
    <text evidence="6">The sequence shown here is derived from an EMBL/GenBank/DDBJ whole genome shotgun (WGS) entry which is preliminary data.</text>
</comment>
<protein>
    <recommendedName>
        <fullName evidence="8">Sodium-dependent glucose transporter 1</fullName>
    </recommendedName>
</protein>
<evidence type="ECO:0000313" key="7">
    <source>
        <dbReference type="Proteomes" id="UP001209878"/>
    </source>
</evidence>
<keyword evidence="7" id="KW-1185">Reference proteome</keyword>
<feature type="transmembrane region" description="Helical" evidence="5">
    <location>
        <begin position="417"/>
        <end position="437"/>
    </location>
</feature>
<dbReference type="Gene3D" id="1.20.1250.20">
    <property type="entry name" value="MFS general substrate transporter like domains"/>
    <property type="match status" value="2"/>
</dbReference>
<feature type="transmembrane region" description="Helical" evidence="5">
    <location>
        <begin position="299"/>
        <end position="321"/>
    </location>
</feature>
<reference evidence="6" key="1">
    <citation type="journal article" date="2023" name="Mol. Biol. Evol.">
        <title>Third-Generation Sequencing Reveals the Adaptive Role of the Epigenome in Three Deep-Sea Polychaetes.</title>
        <authorList>
            <person name="Perez M."/>
            <person name="Aroh O."/>
            <person name="Sun Y."/>
            <person name="Lan Y."/>
            <person name="Juniper S.K."/>
            <person name="Young C.R."/>
            <person name="Angers B."/>
            <person name="Qian P.Y."/>
        </authorList>
    </citation>
    <scope>NUCLEOTIDE SEQUENCE</scope>
    <source>
        <strain evidence="6">R07B-5</strain>
    </source>
</reference>
<feature type="transmembrane region" description="Helical" evidence="5">
    <location>
        <begin position="389"/>
        <end position="410"/>
    </location>
</feature>
<dbReference type="SUPFAM" id="SSF103473">
    <property type="entry name" value="MFS general substrate transporter"/>
    <property type="match status" value="1"/>
</dbReference>
<dbReference type="PANTHER" id="PTHR23121:SF9">
    <property type="entry name" value="SODIUM-DEPENDENT GLUCOSE TRANSPORTER 1"/>
    <property type="match status" value="1"/>
</dbReference>
<evidence type="ECO:0000256" key="2">
    <source>
        <dbReference type="ARBA" id="ARBA00022989"/>
    </source>
</evidence>
<gene>
    <name evidence="6" type="ORF">NP493_299g03042</name>
</gene>
<dbReference type="EMBL" id="JAODUO010000299">
    <property type="protein sequence ID" value="KAK2183711.1"/>
    <property type="molecule type" value="Genomic_DNA"/>
</dbReference>
<feature type="transmembrane region" description="Helical" evidence="5">
    <location>
        <begin position="164"/>
        <end position="183"/>
    </location>
</feature>
<feature type="transmembrane region" description="Helical" evidence="5">
    <location>
        <begin position="127"/>
        <end position="152"/>
    </location>
</feature>
<keyword evidence="1 5" id="KW-0812">Transmembrane</keyword>
<feature type="transmembrane region" description="Helical" evidence="5">
    <location>
        <begin position="39"/>
        <end position="57"/>
    </location>
</feature>
<evidence type="ECO:0008006" key="8">
    <source>
        <dbReference type="Google" id="ProtNLM"/>
    </source>
</evidence>
<sequence length="599" mass="64890">MQRQFDDDEEEDVMFDRSSLLPGQTTSVHGHRQRIVKTICLLAAFFGLGLCIAILGPTLLDLQQRTHTDINEISKVFTVRSVGYLIGSVVGGLLFNLFNHSCLVGVFLLLTAVGTALAPWWEQVSKLMVCISFIGVSMGLLDTGGNVVCLELWGRQSAPYMQALHFSFGLGAFVAPLVAAPFLSTLPVATNTNGTLTDNVTTPLANFMTTVLTPDGHSESPNGGRSSRGLSDYHQFIRAIPGTEETNSSASKVKSANESSHDTPSGTGNDTFVSKITNQIKVTASNVKKAFSEITRVHYAYLLVALYLFIVSLMFFGSLCYECVTGTVPTLGSSDNDPTMQKGSRGFHVQLLLLMFFFYFFYVGAEVTYGGFIMEFAVASQAWPKVKAAMLTSVFWGMFAFGRGIAIFLARCLSPTVMLVADLVLSVASLGGLVLTLQTNPEMLWFCTAVLGLSMASIFPTGITWAERYIEVGGKTAAVFVAGSALGEMSVPLLVGFLFKAKGPMWLMYVLLAGAVFTVILFIIMHNLAANRGERYRLVASHCPDDTVEMESLLVSDSDMSESPQSTQPLVNSSKKHVTFNVPNVGPSPVKRKVGMKND</sequence>
<evidence type="ECO:0000256" key="1">
    <source>
        <dbReference type="ARBA" id="ARBA00022692"/>
    </source>
</evidence>
<evidence type="ECO:0000256" key="5">
    <source>
        <dbReference type="SAM" id="Phobius"/>
    </source>
</evidence>
<feature type="region of interest" description="Disordered" evidence="4">
    <location>
        <begin position="244"/>
        <end position="270"/>
    </location>
</feature>
<dbReference type="AlphaFoldDB" id="A0AAD9L6U2"/>
<organism evidence="6 7">
    <name type="scientific">Ridgeia piscesae</name>
    <name type="common">Tubeworm</name>
    <dbReference type="NCBI Taxonomy" id="27915"/>
    <lineage>
        <taxon>Eukaryota</taxon>
        <taxon>Metazoa</taxon>
        <taxon>Spiralia</taxon>
        <taxon>Lophotrochozoa</taxon>
        <taxon>Annelida</taxon>
        <taxon>Polychaeta</taxon>
        <taxon>Sedentaria</taxon>
        <taxon>Canalipalpata</taxon>
        <taxon>Sabellida</taxon>
        <taxon>Siboglinidae</taxon>
        <taxon>Ridgeia</taxon>
    </lineage>
</organism>
<evidence type="ECO:0000256" key="4">
    <source>
        <dbReference type="SAM" id="MobiDB-lite"/>
    </source>
</evidence>
<evidence type="ECO:0000256" key="3">
    <source>
        <dbReference type="ARBA" id="ARBA00023136"/>
    </source>
</evidence>
<accession>A0AAD9L6U2</accession>
<dbReference type="InterPro" id="IPR036259">
    <property type="entry name" value="MFS_trans_sf"/>
</dbReference>